<proteinExistence type="predicted"/>
<keyword evidence="4" id="KW-1185">Reference proteome</keyword>
<protein>
    <recommendedName>
        <fullName evidence="2">Amidase domain-containing protein</fullName>
    </recommendedName>
</protein>
<name>A0A9P5B5H2_9HYPO</name>
<dbReference type="Gene3D" id="3.90.1300.10">
    <property type="entry name" value="Amidase signature (AS) domain"/>
    <property type="match status" value="1"/>
</dbReference>
<dbReference type="InterPro" id="IPR036928">
    <property type="entry name" value="AS_sf"/>
</dbReference>
<evidence type="ECO:0000313" key="3">
    <source>
        <dbReference type="EMBL" id="KAF4495639.1"/>
    </source>
</evidence>
<dbReference type="AlphaFoldDB" id="A0A9P5B5H2"/>
<feature type="chain" id="PRO_5040295328" description="Amidase domain-containing protein" evidence="1">
    <location>
        <begin position="20"/>
        <end position="585"/>
    </location>
</feature>
<sequence>MKLLGLSLATGLIAQGVSATPMQSKNESLFAIQPNMIPLEKNAGSPDLFPMPDCNGFKLEEATFTEMQDAMKAGKLTSVQLVTCYLMRTYQTKEYLNSVLQVNPDAFVIAAERDAERAKGKCRGPLHGIPFTVKDNIATKDSLETTAGSWALLGNVVPRDAHVVKKLRDAGAVLFGKAALSEWADMRSNDYSEGYSGRGGQVRSAYNLTVNPGGSSSGSAVGVGANAIAFSLGTETDGSVINPANRNALVGIKPTVGLTSRAGVIPESEHQDSVGCFAKNVKDAALVLDAIYGVDKRDNYTEGQKNKTSMGGYAKYLTDKKALKGATFGLPWKSFWALADEDMQSQLLDLVDLIKSAGATIINGTEITNYETIVSPDGWNWDYGTTRGFPNESEYTYIKVDFYRNIETYLSEVENTNVRNLEDIVKFNKQYDGVEGGYPYKDGKGIPAFASGQDGFLASLKSNGVRDEKYWQALEFCQTSCRRGINDALTYKGKKLSGLLVPPQVAQAPQIAAQAGYPVITIPGGYAKDSGMPFGLGIMQTAWAEAELVKWASAIEDLQQSTDAPSKRRLPKFLGYLERNLPVPF</sequence>
<evidence type="ECO:0000256" key="1">
    <source>
        <dbReference type="SAM" id="SignalP"/>
    </source>
</evidence>
<dbReference type="PANTHER" id="PTHR42678">
    <property type="entry name" value="AMIDASE"/>
    <property type="match status" value="1"/>
</dbReference>
<reference evidence="3" key="1">
    <citation type="submission" date="2020-01" db="EMBL/GenBank/DDBJ databases">
        <title>Identification and distribution of gene clusters putatively required for synthesis of sphingolipid metabolism inhibitors in phylogenetically diverse species of the filamentous fungus Fusarium.</title>
        <authorList>
            <person name="Kim H.-S."/>
            <person name="Busman M."/>
            <person name="Brown D.W."/>
            <person name="Divon H."/>
            <person name="Uhlig S."/>
            <person name="Proctor R.H."/>
        </authorList>
    </citation>
    <scope>NUCLEOTIDE SEQUENCE</scope>
    <source>
        <strain evidence="3">NRRL 31653</strain>
    </source>
</reference>
<organism evidence="3 4">
    <name type="scientific">Fusarium agapanthi</name>
    <dbReference type="NCBI Taxonomy" id="1803897"/>
    <lineage>
        <taxon>Eukaryota</taxon>
        <taxon>Fungi</taxon>
        <taxon>Dikarya</taxon>
        <taxon>Ascomycota</taxon>
        <taxon>Pezizomycotina</taxon>
        <taxon>Sordariomycetes</taxon>
        <taxon>Hypocreomycetidae</taxon>
        <taxon>Hypocreales</taxon>
        <taxon>Nectriaceae</taxon>
        <taxon>Fusarium</taxon>
        <taxon>Fusarium fujikuroi species complex</taxon>
    </lineage>
</organism>
<accession>A0A9P5B5H2</accession>
<dbReference type="Pfam" id="PF01425">
    <property type="entry name" value="Amidase"/>
    <property type="match status" value="1"/>
</dbReference>
<gene>
    <name evidence="3" type="ORF">FAGAP_8192</name>
</gene>
<feature type="domain" description="Amidase" evidence="2">
    <location>
        <begin position="81"/>
        <end position="363"/>
    </location>
</feature>
<dbReference type="OrthoDB" id="566138at2759"/>
<evidence type="ECO:0000259" key="2">
    <source>
        <dbReference type="Pfam" id="PF01425"/>
    </source>
</evidence>
<dbReference type="EMBL" id="LUFC02000620">
    <property type="protein sequence ID" value="KAF4495639.1"/>
    <property type="molecule type" value="Genomic_DNA"/>
</dbReference>
<comment type="caution">
    <text evidence="3">The sequence shown here is derived from an EMBL/GenBank/DDBJ whole genome shotgun (WGS) entry which is preliminary data.</text>
</comment>
<feature type="signal peptide" evidence="1">
    <location>
        <begin position="1"/>
        <end position="19"/>
    </location>
</feature>
<evidence type="ECO:0000313" key="4">
    <source>
        <dbReference type="Proteomes" id="UP000737391"/>
    </source>
</evidence>
<dbReference type="SUPFAM" id="SSF75304">
    <property type="entry name" value="Amidase signature (AS) enzymes"/>
    <property type="match status" value="1"/>
</dbReference>
<dbReference type="PANTHER" id="PTHR42678:SF37">
    <property type="entry name" value="AMIDASE C869.01-RELATED"/>
    <property type="match status" value="1"/>
</dbReference>
<dbReference type="InterPro" id="IPR023631">
    <property type="entry name" value="Amidase_dom"/>
</dbReference>
<keyword evidence="1" id="KW-0732">Signal</keyword>
<dbReference type="Proteomes" id="UP000737391">
    <property type="component" value="Unassembled WGS sequence"/>
</dbReference>